<evidence type="ECO:0000313" key="2">
    <source>
        <dbReference type="Proteomes" id="UP001056120"/>
    </source>
</evidence>
<protein>
    <submittedName>
        <fullName evidence="1">Uncharacterized protein</fullName>
    </submittedName>
</protein>
<dbReference type="EMBL" id="CM042027">
    <property type="protein sequence ID" value="KAI3801044.1"/>
    <property type="molecule type" value="Genomic_DNA"/>
</dbReference>
<gene>
    <name evidence="1" type="ORF">L1987_29145</name>
</gene>
<organism evidence="1 2">
    <name type="scientific">Smallanthus sonchifolius</name>
    <dbReference type="NCBI Taxonomy" id="185202"/>
    <lineage>
        <taxon>Eukaryota</taxon>
        <taxon>Viridiplantae</taxon>
        <taxon>Streptophyta</taxon>
        <taxon>Embryophyta</taxon>
        <taxon>Tracheophyta</taxon>
        <taxon>Spermatophyta</taxon>
        <taxon>Magnoliopsida</taxon>
        <taxon>eudicotyledons</taxon>
        <taxon>Gunneridae</taxon>
        <taxon>Pentapetalae</taxon>
        <taxon>asterids</taxon>
        <taxon>campanulids</taxon>
        <taxon>Asterales</taxon>
        <taxon>Asteraceae</taxon>
        <taxon>Asteroideae</taxon>
        <taxon>Heliantheae alliance</taxon>
        <taxon>Millerieae</taxon>
        <taxon>Smallanthus</taxon>
    </lineage>
</organism>
<reference evidence="1 2" key="2">
    <citation type="journal article" date="2022" name="Mol. Ecol. Resour.">
        <title>The genomes of chicory, endive, great burdock and yacon provide insights into Asteraceae paleo-polyploidization history and plant inulin production.</title>
        <authorList>
            <person name="Fan W."/>
            <person name="Wang S."/>
            <person name="Wang H."/>
            <person name="Wang A."/>
            <person name="Jiang F."/>
            <person name="Liu H."/>
            <person name="Zhao H."/>
            <person name="Xu D."/>
            <person name="Zhang Y."/>
        </authorList>
    </citation>
    <scope>NUCLEOTIDE SEQUENCE [LARGE SCALE GENOMIC DNA]</scope>
    <source>
        <strain evidence="2">cv. Yunnan</strain>
        <tissue evidence="1">Leaves</tissue>
    </source>
</reference>
<accession>A0ACB9HZ27</accession>
<sequence>MGSQAQTKHTYGSGPLSFFGPGPPVFCEVSRSFSPLEFLEHCFIDFWLYFFGFFGSEDCSVFERLLESFSLDWILISSLLIFETFLQWSLLKPEEEGIETSGRHFLLSVGHRNYLSVPLSVEATVGISFSKTMASSSTNEYAGGNKPPVLVSTRDFDDWTKKMKTFFQFHDHTLLQSITDGPHKPVTTTADVQRPKLVSEYDDKDNALIARDNKAYGSIAMALPMDVFNIFAEYTTAKDLWVALCTRYEGSADIRESKRDLIKKQYEMFSSVPGEPMSELINRFSSIVSKLKVLGTEYPVLELNKKLLDSLPEEWNMYRIMIKKTEKLSDLSQQELFSILESYELEIKKGAVTPTNQSGNTALLAGQGSSTSSKSTMAYFQTDVPPSAAAIQPTGSSAPPKTTTMIPDEYVPIMTAFMSCYDALISGNLTPVSFQPDDLEQINPDDLEKMDIDWCMAMLTLRAKRFIKRTGMDRFKQGKTLGFDIKKVRCYNCDQLGHFARNCKVPTSKEQHEQKTSSGKQDAVPPKFSTSSSSTALVCQADGHYHWGDQEGDAVDKALMADIEEKDKCVMIEPATDLTAVPTEVISRLCSAKSCLNEVQKYRFINQALVDERDHFKVMYDSVAKNEKLYLKKIRDISGENRSLIVQLNTQTINNTILTERVQKAEKAKLQIDHMDLDQKILFGIIDKQFNRKGKEGLGYNSHPPPYSKSGRFADMPTPHVSTPFVCKLSPDDYITSCDSDSFASCAESNCVISEDDCDESTNDRTILKELESDDCNNMSVSKQNLCEHVENLYFDSMPAEHTGLGCDVSKFKNALPFVPKSLNVVPCVTKFKSAGIIVNDVPRETMSNMDFFRLKEAHRPQDKVIDERTVSCSDSSKSQSSSSFDDNYQAKRHCDFVCFSCGASNHVSRSCTLLTTNSNEESAFKSSLNSYVLPKSSQNRKSRRKRIKNAKNYLKRTWKIKNNVLSDDSASSKDGCNSDSHEMSYPDSKIS</sequence>
<comment type="caution">
    <text evidence="1">The sequence shown here is derived from an EMBL/GenBank/DDBJ whole genome shotgun (WGS) entry which is preliminary data.</text>
</comment>
<reference evidence="2" key="1">
    <citation type="journal article" date="2022" name="Mol. Ecol. Resour.">
        <title>The genomes of chicory, endive, great burdock and yacon provide insights into Asteraceae palaeo-polyploidization history and plant inulin production.</title>
        <authorList>
            <person name="Fan W."/>
            <person name="Wang S."/>
            <person name="Wang H."/>
            <person name="Wang A."/>
            <person name="Jiang F."/>
            <person name="Liu H."/>
            <person name="Zhao H."/>
            <person name="Xu D."/>
            <person name="Zhang Y."/>
        </authorList>
    </citation>
    <scope>NUCLEOTIDE SEQUENCE [LARGE SCALE GENOMIC DNA]</scope>
    <source>
        <strain evidence="2">cv. Yunnan</strain>
    </source>
</reference>
<proteinExistence type="predicted"/>
<keyword evidence="2" id="KW-1185">Reference proteome</keyword>
<evidence type="ECO:0000313" key="1">
    <source>
        <dbReference type="EMBL" id="KAI3801044.1"/>
    </source>
</evidence>
<name>A0ACB9HZ27_9ASTR</name>
<dbReference type="Proteomes" id="UP001056120">
    <property type="component" value="Linkage Group LG10"/>
</dbReference>